<dbReference type="GO" id="GO:0006515">
    <property type="term" value="P:protein quality control for misfolded or incompletely synthesized proteins"/>
    <property type="evidence" value="ECO:0007669"/>
    <property type="project" value="TreeGrafter"/>
</dbReference>
<sequence>MKNKFWMMSRVNPKKGEIKIYSDIVDSVTSWWEPEMTAREFESELRWLGEVDEIDVRINSNGGSPIAGSAIYNLLRNHPAKINTYVDGIAASSASMIFMAGDKRFMPKASFLMVHNPYISASGNAEELRKMAETLDTIRDGVLTAYERSGKTKEELTALLDAETWMTGEMALENGFATDLMEDEVTLTKVDDLIMINNIKFNMSKNTGFQNFIMKAGITIKEEKEDMKTVEEFRKAHPEMFNEIVATAKKEGAEEERARMKAIDDIAMEGAEEIIMAAKYTEPKSAAEVSMAICMAMKEGKIVMEKATEGSVQTNPIDNFSMKKLDAQMSGTGDVTEGGNVTPEDKAKSLADKIAMKLNTRRGY</sequence>
<dbReference type="GO" id="GO:0009368">
    <property type="term" value="C:endopeptidase Clp complex"/>
    <property type="evidence" value="ECO:0007669"/>
    <property type="project" value="TreeGrafter"/>
</dbReference>
<evidence type="ECO:0000256" key="3">
    <source>
        <dbReference type="ARBA" id="ARBA00022670"/>
    </source>
</evidence>
<keyword evidence="5" id="KW-0720">Serine protease</keyword>
<comment type="caution">
    <text evidence="7">The sequence shown here is derived from an EMBL/GenBank/DDBJ whole genome shotgun (WGS) entry which is preliminary data.</text>
</comment>
<organism evidence="7 8">
    <name type="scientific">Fusobacterium mortiferum</name>
    <dbReference type="NCBI Taxonomy" id="850"/>
    <lineage>
        <taxon>Bacteria</taxon>
        <taxon>Fusobacteriati</taxon>
        <taxon>Fusobacteriota</taxon>
        <taxon>Fusobacteriia</taxon>
        <taxon>Fusobacteriales</taxon>
        <taxon>Fusobacteriaceae</taxon>
        <taxon>Fusobacterium</taxon>
    </lineage>
</organism>
<dbReference type="InterPro" id="IPR023562">
    <property type="entry name" value="ClpP/TepA"/>
</dbReference>
<dbReference type="CDD" id="cd07016">
    <property type="entry name" value="S14_ClpP_1"/>
    <property type="match status" value="1"/>
</dbReference>
<dbReference type="Proteomes" id="UP000284676">
    <property type="component" value="Unassembled WGS sequence"/>
</dbReference>
<dbReference type="GO" id="GO:0004176">
    <property type="term" value="F:ATP-dependent peptidase activity"/>
    <property type="evidence" value="ECO:0007669"/>
    <property type="project" value="InterPro"/>
</dbReference>
<dbReference type="SUPFAM" id="SSF52096">
    <property type="entry name" value="ClpP/crotonase"/>
    <property type="match status" value="1"/>
</dbReference>
<dbReference type="Gene3D" id="3.90.226.10">
    <property type="entry name" value="2-enoyl-CoA Hydratase, Chain A, domain 1"/>
    <property type="match status" value="1"/>
</dbReference>
<keyword evidence="3 7" id="KW-0645">Protease</keyword>
<evidence type="ECO:0000313" key="8">
    <source>
        <dbReference type="Proteomes" id="UP000284676"/>
    </source>
</evidence>
<dbReference type="PRINTS" id="PR00127">
    <property type="entry name" value="CLPPROTEASEP"/>
</dbReference>
<evidence type="ECO:0000256" key="5">
    <source>
        <dbReference type="ARBA" id="ARBA00022825"/>
    </source>
</evidence>
<comment type="similarity">
    <text evidence="1 6">Belongs to the peptidase S14 family.</text>
</comment>
<evidence type="ECO:0000256" key="1">
    <source>
        <dbReference type="ARBA" id="ARBA00007039"/>
    </source>
</evidence>
<proteinExistence type="inferred from homology"/>
<dbReference type="Pfam" id="PF00574">
    <property type="entry name" value="CLP_protease"/>
    <property type="match status" value="1"/>
</dbReference>
<dbReference type="GO" id="GO:0051117">
    <property type="term" value="F:ATPase binding"/>
    <property type="evidence" value="ECO:0007669"/>
    <property type="project" value="TreeGrafter"/>
</dbReference>
<accession>A0A414PRG6</accession>
<name>A0A414PRG6_FUSMR</name>
<evidence type="ECO:0000313" key="7">
    <source>
        <dbReference type="EMBL" id="RHF71086.1"/>
    </source>
</evidence>
<dbReference type="PANTHER" id="PTHR10381:SF70">
    <property type="entry name" value="ATP-DEPENDENT CLP PROTEASE PROTEOLYTIC SUBUNIT"/>
    <property type="match status" value="1"/>
</dbReference>
<dbReference type="InterPro" id="IPR029045">
    <property type="entry name" value="ClpP/crotonase-like_dom_sf"/>
</dbReference>
<reference evidence="7 8" key="1">
    <citation type="submission" date="2018-08" db="EMBL/GenBank/DDBJ databases">
        <title>A genome reference for cultivated species of the human gut microbiota.</title>
        <authorList>
            <person name="Zou Y."/>
            <person name="Xue W."/>
            <person name="Luo G."/>
        </authorList>
    </citation>
    <scope>NUCLEOTIDE SEQUENCE [LARGE SCALE GENOMIC DNA]</scope>
    <source>
        <strain evidence="7 8">AM25-1</strain>
    </source>
</reference>
<evidence type="ECO:0000256" key="4">
    <source>
        <dbReference type="ARBA" id="ARBA00022801"/>
    </source>
</evidence>
<protein>
    <recommendedName>
        <fullName evidence="6">ATP-dependent Clp protease proteolytic subunit</fullName>
    </recommendedName>
</protein>
<dbReference type="AlphaFoldDB" id="A0A414PRG6"/>
<keyword evidence="4" id="KW-0378">Hydrolase</keyword>
<dbReference type="GO" id="GO:0004252">
    <property type="term" value="F:serine-type endopeptidase activity"/>
    <property type="evidence" value="ECO:0007669"/>
    <property type="project" value="InterPro"/>
</dbReference>
<dbReference type="PANTHER" id="PTHR10381">
    <property type="entry name" value="ATP-DEPENDENT CLP PROTEASE PROTEOLYTIC SUBUNIT"/>
    <property type="match status" value="1"/>
</dbReference>
<dbReference type="RefSeq" id="WP_118234544.1">
    <property type="nucleotide sequence ID" value="NZ_CAEUHP010000001.1"/>
</dbReference>
<dbReference type="NCBIfam" id="NF045542">
    <property type="entry name" value="Clp_rel_HeadMat"/>
    <property type="match status" value="1"/>
</dbReference>
<keyword evidence="2" id="KW-0963">Cytoplasm</keyword>
<evidence type="ECO:0000256" key="2">
    <source>
        <dbReference type="ARBA" id="ARBA00022490"/>
    </source>
</evidence>
<dbReference type="EMBL" id="QRHL01000018">
    <property type="protein sequence ID" value="RHF71086.1"/>
    <property type="molecule type" value="Genomic_DNA"/>
</dbReference>
<gene>
    <name evidence="7" type="ORF">DW663_09210</name>
</gene>
<dbReference type="InterPro" id="IPR001907">
    <property type="entry name" value="ClpP"/>
</dbReference>
<evidence type="ECO:0000256" key="6">
    <source>
        <dbReference type="RuleBase" id="RU003567"/>
    </source>
</evidence>